<dbReference type="Gene3D" id="3.30.450.60">
    <property type="match status" value="1"/>
</dbReference>
<evidence type="ECO:0000256" key="3">
    <source>
        <dbReference type="ARBA" id="ARBA00022927"/>
    </source>
</evidence>
<comment type="caution">
    <text evidence="7">The sequence shown here is derived from an EMBL/GenBank/DDBJ whole genome shotgun (WGS) entry which is preliminary data.</text>
</comment>
<protein>
    <recommendedName>
        <fullName evidence="6">MHD domain-containing protein</fullName>
    </recommendedName>
</protein>
<evidence type="ECO:0000256" key="4">
    <source>
        <dbReference type="ARBA" id="ARBA00023136"/>
    </source>
</evidence>
<dbReference type="InterPro" id="IPR028565">
    <property type="entry name" value="MHD"/>
</dbReference>
<sequence length="417" mass="46300">MCLSAFFVLSPRGDTVIQREYRFNRVFSLHGETYIHIKRGGLIFACSTPYNVSPSSTVELLNKIAKVFKDYCGTLSEEAIRKNFILLYELLDEMLDYGYPQVTSTEGLKMYVHNTPIPTAPVATEVLKTSGGKTASASSVHKPVSVGGQRGKEGNKNEIFVDILERLNVLFSPNGYVLNSSIDGNIQMKSYLAGNPELRLALNEDLVVGGKGGSGEYGAVVLDDLNFNECVNLSEFDGSKTLTFYPPDGEFVLLNYRITNEFRVPFKMLPAVSSLSSTKLEVLLTLRNEIPQANYGANVQVRIPVPRSTGTVFCEPIGSEGCEQNAEYLANERKVLWTIKKFPGSTEMTIKIKLSLDTACTSQTRKEIGPVSMNFEIPMFNVSNLQVRYLRIAEGGGQAPFRWVRYVTQSSSYVCRM</sequence>
<dbReference type="InterPro" id="IPR001392">
    <property type="entry name" value="Clathrin_mu"/>
</dbReference>
<dbReference type="PRINTS" id="PR00314">
    <property type="entry name" value="CLATHRINADPT"/>
</dbReference>
<dbReference type="InterPro" id="IPR036168">
    <property type="entry name" value="AP2_Mu_C_sf"/>
</dbReference>
<keyword evidence="3 5" id="KW-0653">Protein transport</keyword>
<dbReference type="SUPFAM" id="SSF49447">
    <property type="entry name" value="Second domain of Mu2 adaptin subunit (ap50) of ap2 adaptor"/>
    <property type="match status" value="1"/>
</dbReference>
<dbReference type="Proteomes" id="UP001165082">
    <property type="component" value="Unassembled WGS sequence"/>
</dbReference>
<dbReference type="GO" id="GO:0030131">
    <property type="term" value="C:clathrin adaptor complex"/>
    <property type="evidence" value="ECO:0007669"/>
    <property type="project" value="UniProtKB-UniRule"/>
</dbReference>
<dbReference type="EMBL" id="BRXZ01007916">
    <property type="protein sequence ID" value="GMI35892.1"/>
    <property type="molecule type" value="Genomic_DNA"/>
</dbReference>
<evidence type="ECO:0000313" key="7">
    <source>
        <dbReference type="EMBL" id="GMI35892.1"/>
    </source>
</evidence>
<accession>A0A9W7G894</accession>
<dbReference type="FunFam" id="3.30.450.60:FF:000002">
    <property type="entry name" value="AP-2 complex subunit mu, putative"/>
    <property type="match status" value="1"/>
</dbReference>
<dbReference type="InterPro" id="IPR011012">
    <property type="entry name" value="Longin-like_dom_sf"/>
</dbReference>
<evidence type="ECO:0000313" key="8">
    <source>
        <dbReference type="Proteomes" id="UP001165082"/>
    </source>
</evidence>
<dbReference type="GO" id="GO:0012505">
    <property type="term" value="C:endomembrane system"/>
    <property type="evidence" value="ECO:0007669"/>
    <property type="project" value="UniProtKB-SubCell"/>
</dbReference>
<dbReference type="AlphaFoldDB" id="A0A9W7G894"/>
<dbReference type="CDD" id="cd09253">
    <property type="entry name" value="AP-4_Mu4_Cterm"/>
    <property type="match status" value="1"/>
</dbReference>
<dbReference type="SUPFAM" id="SSF64356">
    <property type="entry name" value="SNARE-like"/>
    <property type="match status" value="1"/>
</dbReference>
<comment type="subcellular location">
    <subcellularLocation>
        <location evidence="1">Endomembrane system</location>
    </subcellularLocation>
</comment>
<keyword evidence="2 5" id="KW-0813">Transport</keyword>
<dbReference type="PANTHER" id="PTHR10529">
    <property type="entry name" value="AP COMPLEX SUBUNIT MU"/>
    <property type="match status" value="1"/>
</dbReference>
<dbReference type="GO" id="GO:0016192">
    <property type="term" value="P:vesicle-mediated transport"/>
    <property type="evidence" value="ECO:0007669"/>
    <property type="project" value="InterPro"/>
</dbReference>
<evidence type="ECO:0000256" key="1">
    <source>
        <dbReference type="ARBA" id="ARBA00004308"/>
    </source>
</evidence>
<organism evidence="7 8">
    <name type="scientific">Triparma retinervis</name>
    <dbReference type="NCBI Taxonomy" id="2557542"/>
    <lineage>
        <taxon>Eukaryota</taxon>
        <taxon>Sar</taxon>
        <taxon>Stramenopiles</taxon>
        <taxon>Ochrophyta</taxon>
        <taxon>Bolidophyceae</taxon>
        <taxon>Parmales</taxon>
        <taxon>Triparmaceae</taxon>
        <taxon>Triparma</taxon>
    </lineage>
</organism>
<comment type="similarity">
    <text evidence="5">Belongs to the adaptor complexes medium subunit family.</text>
</comment>
<proteinExistence type="inferred from homology"/>
<dbReference type="PIRSF" id="PIRSF005992">
    <property type="entry name" value="Clathrin_mu"/>
    <property type="match status" value="1"/>
</dbReference>
<dbReference type="OrthoDB" id="10259133at2759"/>
<gene>
    <name evidence="7" type="ORF">TrRE_jg12636</name>
</gene>
<dbReference type="GO" id="GO:0006886">
    <property type="term" value="P:intracellular protein transport"/>
    <property type="evidence" value="ECO:0007669"/>
    <property type="project" value="UniProtKB-UniRule"/>
</dbReference>
<dbReference type="Pfam" id="PF00928">
    <property type="entry name" value="Adap_comp_sub"/>
    <property type="match status" value="1"/>
</dbReference>
<keyword evidence="8" id="KW-1185">Reference proteome</keyword>
<keyword evidence="4" id="KW-0472">Membrane</keyword>
<evidence type="ECO:0000259" key="6">
    <source>
        <dbReference type="PROSITE" id="PS51072"/>
    </source>
</evidence>
<dbReference type="Gene3D" id="2.60.40.1170">
    <property type="entry name" value="Mu homology domain, subdomain B"/>
    <property type="match status" value="2"/>
</dbReference>
<dbReference type="InterPro" id="IPR050431">
    <property type="entry name" value="Adaptor_comp_med_subunit"/>
</dbReference>
<dbReference type="PROSITE" id="PS51072">
    <property type="entry name" value="MHD"/>
    <property type="match status" value="1"/>
</dbReference>
<evidence type="ECO:0000256" key="5">
    <source>
        <dbReference type="PIRNR" id="PIRNR005992"/>
    </source>
</evidence>
<evidence type="ECO:0000256" key="2">
    <source>
        <dbReference type="ARBA" id="ARBA00022448"/>
    </source>
</evidence>
<reference evidence="7" key="1">
    <citation type="submission" date="2022-07" db="EMBL/GenBank/DDBJ databases">
        <title>Genome analysis of Parmales, a sister group of diatoms, reveals the evolutionary specialization of diatoms from phago-mixotrophs to photoautotrophs.</title>
        <authorList>
            <person name="Ban H."/>
            <person name="Sato S."/>
            <person name="Yoshikawa S."/>
            <person name="Kazumasa Y."/>
            <person name="Nakamura Y."/>
            <person name="Ichinomiya M."/>
            <person name="Saitoh K."/>
            <person name="Sato N."/>
            <person name="Blanc-Mathieu R."/>
            <person name="Endo H."/>
            <person name="Kuwata A."/>
            <person name="Ogata H."/>
        </authorList>
    </citation>
    <scope>NUCLEOTIDE SEQUENCE</scope>
</reference>
<name>A0A9W7G894_9STRA</name>
<feature type="domain" description="MHD" evidence="6">
    <location>
        <begin position="156"/>
        <end position="416"/>
    </location>
</feature>